<gene>
    <name evidence="1" type="ORF">R3P38DRAFT_2808372</name>
</gene>
<keyword evidence="2" id="KW-1185">Reference proteome</keyword>
<accession>A0AAV9ZF25</accession>
<organism evidence="1 2">
    <name type="scientific">Favolaschia claudopus</name>
    <dbReference type="NCBI Taxonomy" id="2862362"/>
    <lineage>
        <taxon>Eukaryota</taxon>
        <taxon>Fungi</taxon>
        <taxon>Dikarya</taxon>
        <taxon>Basidiomycota</taxon>
        <taxon>Agaricomycotina</taxon>
        <taxon>Agaricomycetes</taxon>
        <taxon>Agaricomycetidae</taxon>
        <taxon>Agaricales</taxon>
        <taxon>Marasmiineae</taxon>
        <taxon>Mycenaceae</taxon>
        <taxon>Favolaschia</taxon>
    </lineage>
</organism>
<name>A0AAV9ZF25_9AGAR</name>
<sequence>MQLTEPTSRPAWIETWLRQSIERRLPWLSPDIPDLVKHCVRGHTQCTRQHRSTDVKVWDSTTTRTLSFGKETADQAIQQGNARVSNGIQQDVGELAAHSCPLERKGNHGAPSQQKDVLKRTTPRATIHHQVQWQAINPACLEAITTGNCVPKEDTKCWNQGTDPERLATVMGNPAPDSVKKALNREELGSKLTAWEGILPEIVIYPLDPREFGNTTGIRQHAPIVCLIQKKNIRTHH</sequence>
<evidence type="ECO:0000313" key="1">
    <source>
        <dbReference type="EMBL" id="KAK6981087.1"/>
    </source>
</evidence>
<dbReference type="AlphaFoldDB" id="A0AAV9ZF25"/>
<proteinExistence type="predicted"/>
<comment type="caution">
    <text evidence="1">The sequence shown here is derived from an EMBL/GenBank/DDBJ whole genome shotgun (WGS) entry which is preliminary data.</text>
</comment>
<protein>
    <submittedName>
        <fullName evidence="1">Uncharacterized protein</fullName>
    </submittedName>
</protein>
<dbReference type="Proteomes" id="UP001362999">
    <property type="component" value="Unassembled WGS sequence"/>
</dbReference>
<dbReference type="EMBL" id="JAWWNJ010000153">
    <property type="protein sequence ID" value="KAK6981087.1"/>
    <property type="molecule type" value="Genomic_DNA"/>
</dbReference>
<reference evidence="1 2" key="1">
    <citation type="journal article" date="2024" name="J Genomics">
        <title>Draft genome sequencing and assembly of Favolaschia claudopus CIRM-BRFM 2984 isolated from oak limbs.</title>
        <authorList>
            <person name="Navarro D."/>
            <person name="Drula E."/>
            <person name="Chaduli D."/>
            <person name="Cazenave R."/>
            <person name="Ahrendt S."/>
            <person name="Wang J."/>
            <person name="Lipzen A."/>
            <person name="Daum C."/>
            <person name="Barry K."/>
            <person name="Grigoriev I.V."/>
            <person name="Favel A."/>
            <person name="Rosso M.N."/>
            <person name="Martin F."/>
        </authorList>
    </citation>
    <scope>NUCLEOTIDE SEQUENCE [LARGE SCALE GENOMIC DNA]</scope>
    <source>
        <strain evidence="1 2">CIRM-BRFM 2984</strain>
    </source>
</reference>
<evidence type="ECO:0000313" key="2">
    <source>
        <dbReference type="Proteomes" id="UP001362999"/>
    </source>
</evidence>